<organism evidence="1">
    <name type="scientific">Anguilla anguilla</name>
    <name type="common">European freshwater eel</name>
    <name type="synonym">Muraena anguilla</name>
    <dbReference type="NCBI Taxonomy" id="7936"/>
    <lineage>
        <taxon>Eukaryota</taxon>
        <taxon>Metazoa</taxon>
        <taxon>Chordata</taxon>
        <taxon>Craniata</taxon>
        <taxon>Vertebrata</taxon>
        <taxon>Euteleostomi</taxon>
        <taxon>Actinopterygii</taxon>
        <taxon>Neopterygii</taxon>
        <taxon>Teleostei</taxon>
        <taxon>Anguilliformes</taxon>
        <taxon>Anguillidae</taxon>
        <taxon>Anguilla</taxon>
    </lineage>
</organism>
<dbReference type="EMBL" id="GBXM01093364">
    <property type="protein sequence ID" value="JAH15213.1"/>
    <property type="molecule type" value="Transcribed_RNA"/>
</dbReference>
<proteinExistence type="predicted"/>
<evidence type="ECO:0000313" key="1">
    <source>
        <dbReference type="EMBL" id="JAH15213.1"/>
    </source>
</evidence>
<reference evidence="1" key="1">
    <citation type="submission" date="2014-11" db="EMBL/GenBank/DDBJ databases">
        <authorList>
            <person name="Amaro Gonzalez C."/>
        </authorList>
    </citation>
    <scope>NUCLEOTIDE SEQUENCE</scope>
</reference>
<protein>
    <submittedName>
        <fullName evidence="1">Uncharacterized protein</fullName>
    </submittedName>
</protein>
<name>A0A0E9QGH2_ANGAN</name>
<accession>A0A0E9QGH2</accession>
<sequence length="47" mass="5533">MPLIVLVIRQQSTLLTTTYFSEPHWMVNLPKIINCIYIPDKNMSKQL</sequence>
<reference evidence="1" key="2">
    <citation type="journal article" date="2015" name="Fish Shellfish Immunol.">
        <title>Early steps in the European eel (Anguilla anguilla)-Vibrio vulnificus interaction in the gills: Role of the RtxA13 toxin.</title>
        <authorList>
            <person name="Callol A."/>
            <person name="Pajuelo D."/>
            <person name="Ebbesson L."/>
            <person name="Teles M."/>
            <person name="MacKenzie S."/>
            <person name="Amaro C."/>
        </authorList>
    </citation>
    <scope>NUCLEOTIDE SEQUENCE</scope>
</reference>
<dbReference type="AlphaFoldDB" id="A0A0E9QGH2"/>